<dbReference type="InterPro" id="IPR001469">
    <property type="entry name" value="ATP_synth_F1_dsu/esu"/>
</dbReference>
<evidence type="ECO:0000313" key="11">
    <source>
        <dbReference type="Proteomes" id="UP000070505"/>
    </source>
</evidence>
<evidence type="ECO:0000259" key="9">
    <source>
        <dbReference type="Pfam" id="PF02823"/>
    </source>
</evidence>
<keyword evidence="6 8" id="KW-0139">CF(1)</keyword>
<name>A0A135Z3H6_GARVA</name>
<keyword evidence="8" id="KW-1003">Cell membrane</keyword>
<dbReference type="PANTHER" id="PTHR13822:SF10">
    <property type="entry name" value="ATP SYNTHASE EPSILON CHAIN, CHLOROPLASTIC"/>
    <property type="match status" value="1"/>
</dbReference>
<dbReference type="Pfam" id="PF02823">
    <property type="entry name" value="ATP-synt_DE_N"/>
    <property type="match status" value="1"/>
</dbReference>
<accession>A0A135Z3H6</accession>
<dbReference type="NCBIfam" id="NF009977">
    <property type="entry name" value="PRK13442.1"/>
    <property type="match status" value="1"/>
</dbReference>
<comment type="subcellular location">
    <subcellularLocation>
        <location evidence="1 8">Cell membrane</location>
        <topology evidence="1 8">Peripheral membrane protein</topology>
    </subcellularLocation>
</comment>
<dbReference type="InterPro" id="IPR036771">
    <property type="entry name" value="ATPsynth_dsu/esu_N"/>
</dbReference>
<dbReference type="Proteomes" id="UP000070505">
    <property type="component" value="Unassembled WGS sequence"/>
</dbReference>
<organism evidence="10 11">
    <name type="scientific">Gardnerella vaginalis</name>
    <dbReference type="NCBI Taxonomy" id="2702"/>
    <lineage>
        <taxon>Bacteria</taxon>
        <taxon>Bacillati</taxon>
        <taxon>Actinomycetota</taxon>
        <taxon>Actinomycetes</taxon>
        <taxon>Bifidobacteriales</taxon>
        <taxon>Bifidobacteriaceae</taxon>
        <taxon>Gardnerella</taxon>
    </lineage>
</organism>
<dbReference type="GO" id="GO:0005886">
    <property type="term" value="C:plasma membrane"/>
    <property type="evidence" value="ECO:0007669"/>
    <property type="project" value="UniProtKB-SubCell"/>
</dbReference>
<dbReference type="PATRIC" id="fig|2702.101.peg.1146"/>
<keyword evidence="7 8" id="KW-0066">ATP synthesis</keyword>
<dbReference type="HAMAP" id="MF_00530">
    <property type="entry name" value="ATP_synth_epsil_bac"/>
    <property type="match status" value="1"/>
</dbReference>
<dbReference type="EMBL" id="LSRC01000049">
    <property type="protein sequence ID" value="KXI16188.1"/>
    <property type="molecule type" value="Genomic_DNA"/>
</dbReference>
<protein>
    <recommendedName>
        <fullName evidence="8">ATP synthase epsilon chain</fullName>
    </recommendedName>
    <alternativeName>
        <fullName evidence="8">ATP synthase F1 sector epsilon subunit</fullName>
    </alternativeName>
    <alternativeName>
        <fullName evidence="8">F-ATPase epsilon subunit</fullName>
    </alternativeName>
</protein>
<dbReference type="GO" id="GO:0046933">
    <property type="term" value="F:proton-transporting ATP synthase activity, rotational mechanism"/>
    <property type="evidence" value="ECO:0007669"/>
    <property type="project" value="UniProtKB-UniRule"/>
</dbReference>
<dbReference type="InterPro" id="IPR020546">
    <property type="entry name" value="ATP_synth_F1_dsu/esu_N"/>
</dbReference>
<dbReference type="CDD" id="cd12152">
    <property type="entry name" value="F1-ATPase_delta"/>
    <property type="match status" value="1"/>
</dbReference>
<keyword evidence="5 8" id="KW-0472">Membrane</keyword>
<dbReference type="Gene3D" id="2.60.15.10">
    <property type="entry name" value="F0F1 ATP synthase delta/epsilon subunit, N-terminal"/>
    <property type="match status" value="1"/>
</dbReference>
<keyword evidence="3 8" id="KW-0813">Transport</keyword>
<evidence type="ECO:0000256" key="6">
    <source>
        <dbReference type="ARBA" id="ARBA00023196"/>
    </source>
</evidence>
<comment type="subunit">
    <text evidence="8">F-type ATPases have 2 components, CF(1) - the catalytic core - and CF(0) - the membrane proton channel. CF(1) has five subunits: alpha(3), beta(3), gamma(1), delta(1), epsilon(1). CF(0) has three main subunits: a, b and c.</text>
</comment>
<evidence type="ECO:0000256" key="7">
    <source>
        <dbReference type="ARBA" id="ARBA00023310"/>
    </source>
</evidence>
<keyword evidence="8" id="KW-0375">Hydrogen ion transport</keyword>
<reference evidence="11" key="1">
    <citation type="submission" date="2016-02" db="EMBL/GenBank/DDBJ databases">
        <authorList>
            <person name="Mitreva M."/>
            <person name="Pepin K.H."/>
            <person name="Mihindukulasuriya K.A."/>
            <person name="Fulton R."/>
            <person name="Fronick C."/>
            <person name="O'Laughlin M."/>
            <person name="Miner T."/>
            <person name="Herter B."/>
            <person name="Rosa B.A."/>
            <person name="Cordes M."/>
            <person name="Tomlinson C."/>
            <person name="Wollam A."/>
            <person name="Palsikar V.B."/>
            <person name="Mardis E.R."/>
            <person name="Wilson R.K."/>
        </authorList>
    </citation>
    <scope>NUCLEOTIDE SEQUENCE [LARGE SCALE GENOMIC DNA]</scope>
    <source>
        <strain evidence="11">CMW7778B</strain>
    </source>
</reference>
<evidence type="ECO:0000313" key="10">
    <source>
        <dbReference type="EMBL" id="KXI16188.1"/>
    </source>
</evidence>
<dbReference type="PANTHER" id="PTHR13822">
    <property type="entry name" value="ATP SYNTHASE DELTA/EPSILON CHAIN"/>
    <property type="match status" value="1"/>
</dbReference>
<evidence type="ECO:0000256" key="4">
    <source>
        <dbReference type="ARBA" id="ARBA00023065"/>
    </source>
</evidence>
<keyword evidence="4 8" id="KW-0406">Ion transport</keyword>
<proteinExistence type="inferred from homology"/>
<comment type="caution">
    <text evidence="10">The sequence shown here is derived from an EMBL/GenBank/DDBJ whole genome shotgun (WGS) entry which is preliminary data.</text>
</comment>
<evidence type="ECO:0000256" key="3">
    <source>
        <dbReference type="ARBA" id="ARBA00022448"/>
    </source>
</evidence>
<gene>
    <name evidence="8" type="primary">atpC</name>
    <name evidence="10" type="ORF">HMPREF3230_01158</name>
</gene>
<evidence type="ECO:0000256" key="8">
    <source>
        <dbReference type="HAMAP-Rule" id="MF_00530"/>
    </source>
</evidence>
<evidence type="ECO:0000256" key="2">
    <source>
        <dbReference type="ARBA" id="ARBA00005712"/>
    </source>
</evidence>
<evidence type="ECO:0000256" key="5">
    <source>
        <dbReference type="ARBA" id="ARBA00023136"/>
    </source>
</evidence>
<dbReference type="RefSeq" id="WP_075523887.1">
    <property type="nucleotide sequence ID" value="NZ_KQ961872.1"/>
</dbReference>
<comment type="similarity">
    <text evidence="2 8">Belongs to the ATPase epsilon chain family.</text>
</comment>
<dbReference type="GO" id="GO:0045259">
    <property type="term" value="C:proton-transporting ATP synthase complex"/>
    <property type="evidence" value="ECO:0007669"/>
    <property type="project" value="UniProtKB-KW"/>
</dbReference>
<dbReference type="AlphaFoldDB" id="A0A135Z3H6"/>
<feature type="domain" description="ATP synthase F1 complex delta/epsilon subunit N-terminal" evidence="9">
    <location>
        <begin position="9"/>
        <end position="86"/>
    </location>
</feature>
<comment type="function">
    <text evidence="8">Produces ATP from ADP in the presence of a proton gradient across the membrane.</text>
</comment>
<dbReference type="SUPFAM" id="SSF51344">
    <property type="entry name" value="Epsilon subunit of F1F0-ATP synthase N-terminal domain"/>
    <property type="match status" value="1"/>
</dbReference>
<evidence type="ECO:0000256" key="1">
    <source>
        <dbReference type="ARBA" id="ARBA00004202"/>
    </source>
</evidence>
<sequence length="104" mass="11236">MVDKQVKTLRVSVVAARHPVWEGEAKFVVIPSVNGSMGILPGHEAVLALIDHGLVKVDDLKGERHVFNVTDGFFSVDSDHITIAVEHSCNVDKDGNVLPNANVI</sequence>
<dbReference type="GO" id="GO:0005524">
    <property type="term" value="F:ATP binding"/>
    <property type="evidence" value="ECO:0007669"/>
    <property type="project" value="UniProtKB-UniRule"/>
</dbReference>